<gene>
    <name evidence="3" type="ORF">TTHERM_00170460</name>
</gene>
<dbReference type="EMBL" id="GG662840">
    <property type="protein sequence ID" value="EAR88458.2"/>
    <property type="molecule type" value="Genomic_DNA"/>
</dbReference>
<dbReference type="SUPFAM" id="SSF75011">
    <property type="entry name" value="3-carboxy-cis,cis-mucoante lactonizing enzyme"/>
    <property type="match status" value="1"/>
</dbReference>
<feature type="chain" id="PRO_5004201181" description="Calpain family cysteine protease" evidence="2">
    <location>
        <begin position="24"/>
        <end position="1669"/>
    </location>
</feature>
<feature type="region of interest" description="Disordered" evidence="1">
    <location>
        <begin position="1587"/>
        <end position="1620"/>
    </location>
</feature>
<reference evidence="4" key="1">
    <citation type="journal article" date="2006" name="PLoS Biol.">
        <title>Macronuclear genome sequence of the ciliate Tetrahymena thermophila, a model eukaryote.</title>
        <authorList>
            <person name="Eisen J.A."/>
            <person name="Coyne R.S."/>
            <person name="Wu M."/>
            <person name="Wu D."/>
            <person name="Thiagarajan M."/>
            <person name="Wortman J.R."/>
            <person name="Badger J.H."/>
            <person name="Ren Q."/>
            <person name="Amedeo P."/>
            <person name="Jones K.M."/>
            <person name="Tallon L.J."/>
            <person name="Delcher A.L."/>
            <person name="Salzberg S.L."/>
            <person name="Silva J.C."/>
            <person name="Haas B.J."/>
            <person name="Majoros W.H."/>
            <person name="Farzad M."/>
            <person name="Carlton J.M."/>
            <person name="Smith R.K. Jr."/>
            <person name="Garg J."/>
            <person name="Pearlman R.E."/>
            <person name="Karrer K.M."/>
            <person name="Sun L."/>
            <person name="Manning G."/>
            <person name="Elde N.C."/>
            <person name="Turkewitz A.P."/>
            <person name="Asai D.J."/>
            <person name="Wilkes D.E."/>
            <person name="Wang Y."/>
            <person name="Cai H."/>
            <person name="Collins K."/>
            <person name="Stewart B.A."/>
            <person name="Lee S.R."/>
            <person name="Wilamowska K."/>
            <person name="Weinberg Z."/>
            <person name="Ruzzo W.L."/>
            <person name="Wloga D."/>
            <person name="Gaertig J."/>
            <person name="Frankel J."/>
            <person name="Tsao C.-C."/>
            <person name="Gorovsky M.A."/>
            <person name="Keeling P.J."/>
            <person name="Waller R.F."/>
            <person name="Patron N.J."/>
            <person name="Cherry J.M."/>
            <person name="Stover N.A."/>
            <person name="Krieger C.J."/>
            <person name="del Toro C."/>
            <person name="Ryder H.F."/>
            <person name="Williamson S.C."/>
            <person name="Barbeau R.A."/>
            <person name="Hamilton E.P."/>
            <person name="Orias E."/>
        </authorList>
    </citation>
    <scope>NUCLEOTIDE SEQUENCE [LARGE SCALE GENOMIC DNA]</scope>
    <source>
        <strain evidence="4">SB210</strain>
    </source>
</reference>
<feature type="signal peptide" evidence="2">
    <location>
        <begin position="1"/>
        <end position="23"/>
    </location>
</feature>
<sequence>MINKFFYQYFLIILLLCVKQTYSTTASSYDFLFQQIQFPTYLFATKQQISSTASNKDYTVISYLTSGIKWIDNNNQQPINNAIVSLAGTTISAVAITQDSQYLFTSNDNRLSMYSVSANQNFNLALIKQSSEQYGVITNIYLIQNDKIAIILGDKGAIVAYDIQSKASSDPMPILATFFAKSKNIQAFIRITDDLKWIFVADLSAGVYVLKLTITLDSNQKVTAVTMPQAAWAYARYTNQVEVTKDLKWMIILESWRGLRSISLDTLFAADPSTYPITLPNRDLWWYNLLQQPVFYGSYLSKDSKYLITAIRSQGIMIFDVSQPSNPVQYYQIKIPGCPTRIEMVNTQNLLFYTDGIQLLAFQKVQPNMNNNFPNIFNGHQSKLFSYSSQFAQWRCYVSQEQTFIIASQCSDLDFLQLKGGDPYNISLFKRMSAVQNTRTCTLAFYDNNRYMYRPVRENGAFMYIYDIQNIANYAKTDFPIVGSVKDSNPPRGEDLQFSKDENLLVVNYNQGVVIFDSTDKFNLKILSYWNIPLQLNGYTSAIALTDDNKYCIIASRTIGMFFLVDISDPTKPNLVNQTYTNGAELVVKSSIYTNIAYVCDGTSGFAILDLSALPQFKFISRIAVDGWCNHMTLIQNEKYTIVSSMDYNGMINIIDLSDLNNPFVLSKYTEFNEQSIATCALNNLEYAFSTSNKGLRIFPLKSQVAIHSSFFEIQPNNQLKAISNNLKIGQKVLIQLLLIYVVDGMQIMDVFYYNNYQRNALPSWIQFIQINNSIEILVDKQGSQSSTTSTQNLLLVKTGIPITSQSFIYPEIPTDANASQQIYIFLKESGIISSNNLVSSTFDPNTPINLSSLSVPQVQRLLDLVTLTLQRGIYYNPIAFKVSNSLSFDPTSDQMVQTYSQDVTVQITIDVQKPSDGTFVQKQYPGVIVSISNNGATILIYGNIASVNSILKQKIYFYIDKNLAQNNNFQVSMIITDNLNPNLIVNYSLSDVITTFIHLKSYLVQTMPLQSQINEQYDSAEITVLEQTTITFLANTFQDQDRFPISYEVEILTNKQNTFVALSSDYWLKFQPVSLSFNGIAQLSLLNSQVTIKMTATDGYSTCIDQFTIKLYKLPLTYIINLLLQILTPIISMLGVYKYRYIIINSIYSKQVTYSREHIKPDNLFIKCIPLLDQNVLLGQYIVKQYIKELEKNNQQIEVSQGDMKSQISRSDSSPIAISKDYTGVATSFNPKKIGNEKGVNLSQQNENQFDCIKEQEEVQNGKYQFQMPDGKIDMVKLLDGMEKINLTYKFFGVQRFFSSDRQQILQRNESLIFESIKILMQRYLLSKNKQLMDFYQFLQSEAKKTGVFSENDWYREYVDIGMSENYHLKEKSSADDITLREVFQCFSVKEESVLDQFKLYKNTTKEKNQLVILEENNLNLLKDVLIGDAIGIVDQDPQFFKKCVGESLWLGMQNIMGIQAHIRDIDSCILPIKKCMNCDFLPYGLQNNMKLPNWLSFVHKNGLIILKGTPTESDSEIFQIRVSDITNYVVKKFDIEVLPSQAKNGLLSFQKQFEKQKTETDRLTVSALTNKRNTMNIQALLQKSAMQMSDKSNKQAQNLQSQNQNAHQTEEKPAKSVFNKQQIIDDEQHDTIEFTKGDASPCSQPRELFFSNKSQNLYNLDLKNQNI</sequence>
<dbReference type="SUPFAM" id="SSF50978">
    <property type="entry name" value="WD40 repeat-like"/>
    <property type="match status" value="1"/>
</dbReference>
<keyword evidence="2" id="KW-0732">Signal</keyword>
<evidence type="ECO:0000256" key="1">
    <source>
        <dbReference type="SAM" id="MobiDB-lite"/>
    </source>
</evidence>
<accession>Q22TI0</accession>
<evidence type="ECO:0000256" key="2">
    <source>
        <dbReference type="SAM" id="SignalP"/>
    </source>
</evidence>
<evidence type="ECO:0008006" key="5">
    <source>
        <dbReference type="Google" id="ProtNLM"/>
    </source>
</evidence>
<protein>
    <recommendedName>
        <fullName evidence="5">Calpain family cysteine protease</fullName>
    </recommendedName>
</protein>
<dbReference type="Pfam" id="PF08309">
    <property type="entry name" value="LVIVD"/>
    <property type="match status" value="3"/>
</dbReference>
<dbReference type="InterPro" id="IPR036322">
    <property type="entry name" value="WD40_repeat_dom_sf"/>
</dbReference>
<dbReference type="Proteomes" id="UP000009168">
    <property type="component" value="Unassembled WGS sequence"/>
</dbReference>
<evidence type="ECO:0000313" key="3">
    <source>
        <dbReference type="EMBL" id="EAR88458.2"/>
    </source>
</evidence>
<dbReference type="GeneID" id="7836425"/>
<dbReference type="KEGG" id="tet:TTHERM_00170460"/>
<dbReference type="InterPro" id="IPR013211">
    <property type="entry name" value="LVIVD"/>
</dbReference>
<feature type="compositionally biased region" description="Low complexity" evidence="1">
    <location>
        <begin position="1596"/>
        <end position="1609"/>
    </location>
</feature>
<organism evidence="3 4">
    <name type="scientific">Tetrahymena thermophila (strain SB210)</name>
    <dbReference type="NCBI Taxonomy" id="312017"/>
    <lineage>
        <taxon>Eukaryota</taxon>
        <taxon>Sar</taxon>
        <taxon>Alveolata</taxon>
        <taxon>Ciliophora</taxon>
        <taxon>Intramacronucleata</taxon>
        <taxon>Oligohymenophorea</taxon>
        <taxon>Hymenostomatida</taxon>
        <taxon>Tetrahymenina</taxon>
        <taxon>Tetrahymenidae</taxon>
        <taxon>Tetrahymena</taxon>
    </lineage>
</organism>
<dbReference type="InParanoid" id="Q22TI0"/>
<dbReference type="HOGENOM" id="CLU_000949_0_0_1"/>
<proteinExistence type="predicted"/>
<dbReference type="RefSeq" id="XP_001008703.2">
    <property type="nucleotide sequence ID" value="XM_001008703.2"/>
</dbReference>
<dbReference type="OrthoDB" id="327717at2759"/>
<keyword evidence="4" id="KW-1185">Reference proteome</keyword>
<name>Q22TI0_TETTS</name>
<evidence type="ECO:0000313" key="4">
    <source>
        <dbReference type="Proteomes" id="UP000009168"/>
    </source>
</evidence>